<gene>
    <name evidence="2" type="ORF">CIT292_07906</name>
</gene>
<evidence type="ECO:0000313" key="3">
    <source>
        <dbReference type="Proteomes" id="UP000003880"/>
    </source>
</evidence>
<evidence type="ECO:0000313" key="2">
    <source>
        <dbReference type="EMBL" id="EFE08584.1"/>
    </source>
</evidence>
<dbReference type="Proteomes" id="UP000003880">
    <property type="component" value="Unassembled WGS sequence"/>
</dbReference>
<evidence type="ECO:0000256" key="1">
    <source>
        <dbReference type="SAM" id="Phobius"/>
    </source>
</evidence>
<dbReference type="HOGENOM" id="CLU_3231506_0_0_6"/>
<sequence>MANYCISCWIGFYFYIQSFSYWLWIFAIVIFINPAHFDGFSCN</sequence>
<keyword evidence="1" id="KW-0812">Transmembrane</keyword>
<name>D4BBW6_9ENTR</name>
<dbReference type="EMBL" id="ABWL02000007">
    <property type="protein sequence ID" value="EFE08584.1"/>
    <property type="molecule type" value="Genomic_DNA"/>
</dbReference>
<accession>D4BBW6</accession>
<keyword evidence="1" id="KW-1133">Transmembrane helix</keyword>
<comment type="caution">
    <text evidence="2">The sequence shown here is derived from an EMBL/GenBank/DDBJ whole genome shotgun (WGS) entry which is preliminary data.</text>
</comment>
<dbReference type="AlphaFoldDB" id="D4BBW6"/>
<organism evidence="2 3">
    <name type="scientific">Citrobacter youngae ATCC 29220</name>
    <dbReference type="NCBI Taxonomy" id="500640"/>
    <lineage>
        <taxon>Bacteria</taxon>
        <taxon>Pseudomonadati</taxon>
        <taxon>Pseudomonadota</taxon>
        <taxon>Gammaproteobacteria</taxon>
        <taxon>Enterobacterales</taxon>
        <taxon>Enterobacteriaceae</taxon>
        <taxon>Citrobacter</taxon>
        <taxon>Citrobacter freundii complex</taxon>
    </lineage>
</organism>
<protein>
    <submittedName>
        <fullName evidence="2">Uncharacterized protein</fullName>
    </submittedName>
</protein>
<proteinExistence type="predicted"/>
<reference evidence="2 3" key="1">
    <citation type="submission" date="2010-02" db="EMBL/GenBank/DDBJ databases">
        <authorList>
            <person name="Weinstock G."/>
            <person name="Sodergren E."/>
            <person name="Clifton S."/>
            <person name="Fulton L."/>
            <person name="Fulton B."/>
            <person name="Courtney L."/>
            <person name="Fronick C."/>
            <person name="Harrison M."/>
            <person name="Strong C."/>
            <person name="Farmer C."/>
            <person name="Delahaunty K."/>
            <person name="Markovic C."/>
            <person name="Hall O."/>
            <person name="Minx P."/>
            <person name="Tomlinson C."/>
            <person name="Mitreva M."/>
            <person name="Nelson J."/>
            <person name="Hou S."/>
            <person name="Wollam A."/>
            <person name="Pepin K.H."/>
            <person name="Johnson M."/>
            <person name="Bhonagiri V."/>
            <person name="Zhang X."/>
            <person name="Suruliraj S."/>
            <person name="Warren W."/>
            <person name="Chinwalla A."/>
            <person name="Mardis E.R."/>
            <person name="Wilson R.K."/>
        </authorList>
    </citation>
    <scope>NUCLEOTIDE SEQUENCE [LARGE SCALE GENOMIC DNA]</scope>
    <source>
        <strain evidence="2 3">ATCC 29220</strain>
    </source>
</reference>
<feature type="transmembrane region" description="Helical" evidence="1">
    <location>
        <begin position="12"/>
        <end position="32"/>
    </location>
</feature>
<keyword evidence="1" id="KW-0472">Membrane</keyword>